<reference evidence="3" key="1">
    <citation type="journal article" date="2019" name="Int. J. Syst. Evol. Microbiol.">
        <title>The Global Catalogue of Microorganisms (GCM) 10K type strain sequencing project: providing services to taxonomists for standard genome sequencing and annotation.</title>
        <authorList>
            <consortium name="The Broad Institute Genomics Platform"/>
            <consortium name="The Broad Institute Genome Sequencing Center for Infectious Disease"/>
            <person name="Wu L."/>
            <person name="Ma J."/>
        </authorList>
    </citation>
    <scope>NUCLEOTIDE SEQUENCE [LARGE SCALE GENOMIC DNA]</scope>
    <source>
        <strain evidence="3">JCM 17906</strain>
    </source>
</reference>
<name>A0ABP8RVX5_9PSEU</name>
<feature type="transmembrane region" description="Helical" evidence="1">
    <location>
        <begin position="62"/>
        <end position="84"/>
    </location>
</feature>
<evidence type="ECO:0000313" key="2">
    <source>
        <dbReference type="EMBL" id="GAA4551621.1"/>
    </source>
</evidence>
<keyword evidence="3" id="KW-1185">Reference proteome</keyword>
<feature type="transmembrane region" description="Helical" evidence="1">
    <location>
        <begin position="121"/>
        <end position="141"/>
    </location>
</feature>
<dbReference type="EMBL" id="BAABGT010000069">
    <property type="protein sequence ID" value="GAA4551621.1"/>
    <property type="molecule type" value="Genomic_DNA"/>
</dbReference>
<evidence type="ECO:0000256" key="1">
    <source>
        <dbReference type="SAM" id="Phobius"/>
    </source>
</evidence>
<keyword evidence="1" id="KW-1133">Transmembrane helix</keyword>
<evidence type="ECO:0000313" key="3">
    <source>
        <dbReference type="Proteomes" id="UP001501598"/>
    </source>
</evidence>
<sequence length="156" mass="15712">MAREPLSDSGVAQASACGPGLSQRVRSGLVRPPRIASLALAADAVAVVVFAAIGRASHEEAGGILGLVGTAAPFLVGLAAAWATPWVRAQPSGFKAGALVVVGTAGIGLVLRAAFTGRLPLSFAIVATVSLAVFLLGWRGVSALTAHLSHRRTSVR</sequence>
<dbReference type="Pfam" id="PF11255">
    <property type="entry name" value="DUF3054"/>
    <property type="match status" value="1"/>
</dbReference>
<protein>
    <recommendedName>
        <fullName evidence="4">DUF3054 family protein</fullName>
    </recommendedName>
</protein>
<dbReference type="Proteomes" id="UP001501598">
    <property type="component" value="Unassembled WGS sequence"/>
</dbReference>
<feature type="transmembrane region" description="Helical" evidence="1">
    <location>
        <begin position="96"/>
        <end position="115"/>
    </location>
</feature>
<comment type="caution">
    <text evidence="2">The sequence shown here is derived from an EMBL/GenBank/DDBJ whole genome shotgun (WGS) entry which is preliminary data.</text>
</comment>
<evidence type="ECO:0008006" key="4">
    <source>
        <dbReference type="Google" id="ProtNLM"/>
    </source>
</evidence>
<accession>A0ABP8RVX5</accession>
<feature type="transmembrane region" description="Helical" evidence="1">
    <location>
        <begin position="35"/>
        <end position="56"/>
    </location>
</feature>
<keyword evidence="1" id="KW-0472">Membrane</keyword>
<dbReference type="InterPro" id="IPR021414">
    <property type="entry name" value="DUF3054"/>
</dbReference>
<keyword evidence="1" id="KW-0812">Transmembrane</keyword>
<proteinExistence type="predicted"/>
<organism evidence="2 3">
    <name type="scientific">Pseudonocardia xishanensis</name>
    <dbReference type="NCBI Taxonomy" id="630995"/>
    <lineage>
        <taxon>Bacteria</taxon>
        <taxon>Bacillati</taxon>
        <taxon>Actinomycetota</taxon>
        <taxon>Actinomycetes</taxon>
        <taxon>Pseudonocardiales</taxon>
        <taxon>Pseudonocardiaceae</taxon>
        <taxon>Pseudonocardia</taxon>
    </lineage>
</organism>
<gene>
    <name evidence="2" type="ORF">GCM10023175_43800</name>
</gene>